<dbReference type="InterPro" id="IPR036457">
    <property type="entry name" value="PPM-type-like_dom_sf"/>
</dbReference>
<keyword evidence="2" id="KW-0812">Transmembrane</keyword>
<dbReference type="PROSITE" id="PS51746">
    <property type="entry name" value="PPM_2"/>
    <property type="match status" value="1"/>
</dbReference>
<evidence type="ECO:0000313" key="4">
    <source>
        <dbReference type="EMBL" id="TWT93785.1"/>
    </source>
</evidence>
<organism evidence="4 5">
    <name type="scientific">Stieleria varia</name>
    <dbReference type="NCBI Taxonomy" id="2528005"/>
    <lineage>
        <taxon>Bacteria</taxon>
        <taxon>Pseudomonadati</taxon>
        <taxon>Planctomycetota</taxon>
        <taxon>Planctomycetia</taxon>
        <taxon>Pirellulales</taxon>
        <taxon>Pirellulaceae</taxon>
        <taxon>Stieleria</taxon>
    </lineage>
</organism>
<sequence>MSEDWNPGISYAARTDIGMRRTNNQDSHATIPAKSQERFLQRGHLFIVADGMGAHAAGELASRMATDHIAMNYFRLGQDDSAQALLEAIHTSNAEIYQRGQKNPEFYNMGTTASSLAIVPDGAIVGHVGDSRVYRLRKGVFEQLTFDHSLVWEMHASGQVHPDSALGQAIPKNVITRSLGPNADVNVDIEGPFKVEPGDQFLLCSDGLSGQVDDVEIATLVDCLPEALAVQVLVDLANLRGGPDNTTVVIVRADEGITQSNSAVSKPKPVDRNQNIMVASFAACIVLTLAAIAFWSQTMPGAMVLCLLGTLITLGIGITALSNRQKSYPSRNGAGHHASQSIAPQPFGGKAPYRRYQSAPNNELFAKLGSTVKELKDVATTKNWLMDWGHIDQLQAQGADAMKSGDGRTAIRLQAEAIVETMQQLREQHNRAADETAIDH</sequence>
<dbReference type="InterPro" id="IPR015655">
    <property type="entry name" value="PP2C"/>
</dbReference>
<keyword evidence="2" id="KW-0472">Membrane</keyword>
<proteinExistence type="predicted"/>
<gene>
    <name evidence="4" type="ORF">Pla52n_56130</name>
</gene>
<protein>
    <recommendedName>
        <fullName evidence="3">PPM-type phosphatase domain-containing protein</fullName>
    </recommendedName>
</protein>
<keyword evidence="4" id="KW-0378">Hydrolase</keyword>
<dbReference type="SUPFAM" id="SSF81606">
    <property type="entry name" value="PP2C-like"/>
    <property type="match status" value="1"/>
</dbReference>
<evidence type="ECO:0000256" key="2">
    <source>
        <dbReference type="SAM" id="Phobius"/>
    </source>
</evidence>
<dbReference type="SMART" id="SM00331">
    <property type="entry name" value="PP2C_SIG"/>
    <property type="match status" value="1"/>
</dbReference>
<dbReference type="InterPro" id="IPR001932">
    <property type="entry name" value="PPM-type_phosphatase-like_dom"/>
</dbReference>
<dbReference type="SMART" id="SM00332">
    <property type="entry name" value="PP2Cc"/>
    <property type="match status" value="1"/>
</dbReference>
<feature type="transmembrane region" description="Helical" evidence="2">
    <location>
        <begin position="301"/>
        <end position="321"/>
    </location>
</feature>
<dbReference type="EMBL" id="SJPN01000008">
    <property type="protein sequence ID" value="TWT93785.1"/>
    <property type="molecule type" value="Genomic_DNA"/>
</dbReference>
<dbReference type="Pfam" id="PF13672">
    <property type="entry name" value="PP2C_2"/>
    <property type="match status" value="1"/>
</dbReference>
<evidence type="ECO:0000256" key="1">
    <source>
        <dbReference type="SAM" id="MobiDB-lite"/>
    </source>
</evidence>
<feature type="domain" description="PPM-type phosphatase" evidence="3">
    <location>
        <begin position="10"/>
        <end position="253"/>
    </location>
</feature>
<dbReference type="AlphaFoldDB" id="A0A5C6A341"/>
<evidence type="ECO:0000259" key="3">
    <source>
        <dbReference type="PROSITE" id="PS51746"/>
    </source>
</evidence>
<dbReference type="GO" id="GO:0004722">
    <property type="term" value="F:protein serine/threonine phosphatase activity"/>
    <property type="evidence" value="ECO:0007669"/>
    <property type="project" value="InterPro"/>
</dbReference>
<dbReference type="Proteomes" id="UP000320176">
    <property type="component" value="Unassembled WGS sequence"/>
</dbReference>
<feature type="region of interest" description="Disordered" evidence="1">
    <location>
        <begin position="327"/>
        <end position="353"/>
    </location>
</feature>
<name>A0A5C6A341_9BACT</name>
<dbReference type="Gene3D" id="3.60.40.10">
    <property type="entry name" value="PPM-type phosphatase domain"/>
    <property type="match status" value="1"/>
</dbReference>
<comment type="caution">
    <text evidence="4">The sequence shown here is derived from an EMBL/GenBank/DDBJ whole genome shotgun (WGS) entry which is preliminary data.</text>
</comment>
<keyword evidence="5" id="KW-1185">Reference proteome</keyword>
<reference evidence="4 5" key="1">
    <citation type="submission" date="2019-02" db="EMBL/GenBank/DDBJ databases">
        <title>Deep-cultivation of Planctomycetes and their phenomic and genomic characterization uncovers novel biology.</title>
        <authorList>
            <person name="Wiegand S."/>
            <person name="Jogler M."/>
            <person name="Boedeker C."/>
            <person name="Pinto D."/>
            <person name="Vollmers J."/>
            <person name="Rivas-Marin E."/>
            <person name="Kohn T."/>
            <person name="Peeters S.H."/>
            <person name="Heuer A."/>
            <person name="Rast P."/>
            <person name="Oberbeckmann S."/>
            <person name="Bunk B."/>
            <person name="Jeske O."/>
            <person name="Meyerdierks A."/>
            <person name="Storesund J.E."/>
            <person name="Kallscheuer N."/>
            <person name="Luecker S."/>
            <person name="Lage O.M."/>
            <person name="Pohl T."/>
            <person name="Merkel B.J."/>
            <person name="Hornburger P."/>
            <person name="Mueller R.-W."/>
            <person name="Bruemmer F."/>
            <person name="Labrenz M."/>
            <person name="Spormann A.M."/>
            <person name="Op Den Camp H."/>
            <person name="Overmann J."/>
            <person name="Amann R."/>
            <person name="Jetten M.S.M."/>
            <person name="Mascher T."/>
            <person name="Medema M.H."/>
            <person name="Devos D.P."/>
            <person name="Kaster A.-K."/>
            <person name="Ovreas L."/>
            <person name="Rohde M."/>
            <person name="Galperin M.Y."/>
            <person name="Jogler C."/>
        </authorList>
    </citation>
    <scope>NUCLEOTIDE SEQUENCE [LARGE SCALE GENOMIC DNA]</scope>
    <source>
        <strain evidence="4 5">Pla52n</strain>
    </source>
</reference>
<feature type="transmembrane region" description="Helical" evidence="2">
    <location>
        <begin position="276"/>
        <end position="295"/>
    </location>
</feature>
<dbReference type="CDD" id="cd00143">
    <property type="entry name" value="PP2Cc"/>
    <property type="match status" value="1"/>
</dbReference>
<dbReference type="PANTHER" id="PTHR47992">
    <property type="entry name" value="PROTEIN PHOSPHATASE"/>
    <property type="match status" value="1"/>
</dbReference>
<keyword evidence="2" id="KW-1133">Transmembrane helix</keyword>
<evidence type="ECO:0000313" key="5">
    <source>
        <dbReference type="Proteomes" id="UP000320176"/>
    </source>
</evidence>
<accession>A0A5C6A341</accession>